<comment type="caution">
    <text evidence="2">The sequence shown here is derived from an EMBL/GenBank/DDBJ whole genome shotgun (WGS) entry which is preliminary data.</text>
</comment>
<accession>A0AAV1J059</accession>
<proteinExistence type="predicted"/>
<protein>
    <submittedName>
        <fullName evidence="2">Uncharacterized protein</fullName>
    </submittedName>
</protein>
<dbReference type="EMBL" id="CAVLEF010000003">
    <property type="protein sequence ID" value="CAK1542789.1"/>
    <property type="molecule type" value="Genomic_DNA"/>
</dbReference>
<sequence length="130" mass="14674">MPHKNKVCVGRIIHHDASETHLQTIRRRLILIRGVSHITRRTAQRGKPRADARAGGRSLEATRASPPRAALTHLHGKISIILLGKLMRRDPSTDNRPKGANLTKLDSSLISMIRYRLTPTSPITRRFIIR</sequence>
<organism evidence="2 3">
    <name type="scientific">Leptosia nina</name>
    <dbReference type="NCBI Taxonomy" id="320188"/>
    <lineage>
        <taxon>Eukaryota</taxon>
        <taxon>Metazoa</taxon>
        <taxon>Ecdysozoa</taxon>
        <taxon>Arthropoda</taxon>
        <taxon>Hexapoda</taxon>
        <taxon>Insecta</taxon>
        <taxon>Pterygota</taxon>
        <taxon>Neoptera</taxon>
        <taxon>Endopterygota</taxon>
        <taxon>Lepidoptera</taxon>
        <taxon>Glossata</taxon>
        <taxon>Ditrysia</taxon>
        <taxon>Papilionoidea</taxon>
        <taxon>Pieridae</taxon>
        <taxon>Pierinae</taxon>
        <taxon>Leptosia</taxon>
    </lineage>
</organism>
<gene>
    <name evidence="2" type="ORF">LNINA_LOCUS2642</name>
</gene>
<reference evidence="2 3" key="1">
    <citation type="submission" date="2023-11" db="EMBL/GenBank/DDBJ databases">
        <authorList>
            <person name="Okamura Y."/>
        </authorList>
    </citation>
    <scope>NUCLEOTIDE SEQUENCE [LARGE SCALE GENOMIC DNA]</scope>
</reference>
<feature type="region of interest" description="Disordered" evidence="1">
    <location>
        <begin position="40"/>
        <end position="67"/>
    </location>
</feature>
<dbReference type="Proteomes" id="UP001497472">
    <property type="component" value="Unassembled WGS sequence"/>
</dbReference>
<evidence type="ECO:0000313" key="3">
    <source>
        <dbReference type="Proteomes" id="UP001497472"/>
    </source>
</evidence>
<name>A0AAV1J059_9NEOP</name>
<evidence type="ECO:0000256" key="1">
    <source>
        <dbReference type="SAM" id="MobiDB-lite"/>
    </source>
</evidence>
<keyword evidence="3" id="KW-1185">Reference proteome</keyword>
<evidence type="ECO:0000313" key="2">
    <source>
        <dbReference type="EMBL" id="CAK1542789.1"/>
    </source>
</evidence>
<dbReference type="AlphaFoldDB" id="A0AAV1J059"/>